<dbReference type="Pfam" id="PF16589">
    <property type="entry name" value="BRCT_2"/>
    <property type="match status" value="1"/>
</dbReference>
<feature type="region of interest" description="Disordered" evidence="4">
    <location>
        <begin position="514"/>
        <end position="558"/>
    </location>
</feature>
<evidence type="ECO:0000259" key="5">
    <source>
        <dbReference type="PROSITE" id="PS50172"/>
    </source>
</evidence>
<dbReference type="Proteomes" id="UP001163823">
    <property type="component" value="Chromosome 4"/>
</dbReference>
<name>A0AAD7VEG1_QUISA</name>
<feature type="region of interest" description="Disordered" evidence="4">
    <location>
        <begin position="393"/>
        <end position="439"/>
    </location>
</feature>
<dbReference type="KEGG" id="qsa:O6P43_010698"/>
<dbReference type="AlphaFoldDB" id="A0AAD7VEG1"/>
<dbReference type="GO" id="GO:0006974">
    <property type="term" value="P:DNA damage response"/>
    <property type="evidence" value="ECO:0007669"/>
    <property type="project" value="UniProtKB-KW"/>
</dbReference>
<evidence type="ECO:0000256" key="3">
    <source>
        <dbReference type="ARBA" id="ARBA00023242"/>
    </source>
</evidence>
<dbReference type="PANTHER" id="PTHR23196:SF32">
    <property type="entry name" value="BRCT DOMAIN-CONTAINING DNA REPAIR PROTEIN"/>
    <property type="match status" value="1"/>
</dbReference>
<feature type="compositionally biased region" description="Polar residues" evidence="4">
    <location>
        <begin position="1"/>
        <end position="11"/>
    </location>
</feature>
<feature type="compositionally biased region" description="Polar residues" evidence="4">
    <location>
        <begin position="408"/>
        <end position="433"/>
    </location>
</feature>
<evidence type="ECO:0000256" key="2">
    <source>
        <dbReference type="ARBA" id="ARBA00022763"/>
    </source>
</evidence>
<protein>
    <submittedName>
        <fullName evidence="6">BRCT domain DNA repair protein</fullName>
    </submittedName>
</protein>
<organism evidence="6 7">
    <name type="scientific">Quillaja saponaria</name>
    <name type="common">Soap bark tree</name>
    <dbReference type="NCBI Taxonomy" id="32244"/>
    <lineage>
        <taxon>Eukaryota</taxon>
        <taxon>Viridiplantae</taxon>
        <taxon>Streptophyta</taxon>
        <taxon>Embryophyta</taxon>
        <taxon>Tracheophyta</taxon>
        <taxon>Spermatophyta</taxon>
        <taxon>Magnoliopsida</taxon>
        <taxon>eudicotyledons</taxon>
        <taxon>Gunneridae</taxon>
        <taxon>Pentapetalae</taxon>
        <taxon>rosids</taxon>
        <taxon>fabids</taxon>
        <taxon>Fabales</taxon>
        <taxon>Quillajaceae</taxon>
        <taxon>Quillaja</taxon>
    </lineage>
</organism>
<feature type="compositionally biased region" description="Basic and acidic residues" evidence="4">
    <location>
        <begin position="532"/>
        <end position="558"/>
    </location>
</feature>
<accession>A0AAD7VEG1</accession>
<dbReference type="CDD" id="cd18432">
    <property type="entry name" value="BRCT_PAXIP1_rpt6_like"/>
    <property type="match status" value="1"/>
</dbReference>
<dbReference type="Pfam" id="PF16770">
    <property type="entry name" value="RTT107_BRCT_5"/>
    <property type="match status" value="1"/>
</dbReference>
<keyword evidence="3" id="KW-0539">Nucleus</keyword>
<dbReference type="InterPro" id="IPR036420">
    <property type="entry name" value="BRCT_dom_sf"/>
</dbReference>
<dbReference type="Gene3D" id="3.40.50.10190">
    <property type="entry name" value="BRCT domain"/>
    <property type="match status" value="2"/>
</dbReference>
<feature type="compositionally biased region" description="Low complexity" evidence="4">
    <location>
        <begin position="12"/>
        <end position="25"/>
    </location>
</feature>
<reference evidence="6" key="1">
    <citation type="journal article" date="2023" name="Science">
        <title>Elucidation of the pathway for biosynthesis of saponin adjuvants from the soapbark tree.</title>
        <authorList>
            <person name="Reed J."/>
            <person name="Orme A."/>
            <person name="El-Demerdash A."/>
            <person name="Owen C."/>
            <person name="Martin L.B.B."/>
            <person name="Misra R.C."/>
            <person name="Kikuchi S."/>
            <person name="Rejzek M."/>
            <person name="Martin A.C."/>
            <person name="Harkess A."/>
            <person name="Leebens-Mack J."/>
            <person name="Louveau T."/>
            <person name="Stephenson M.J."/>
            <person name="Osbourn A."/>
        </authorList>
    </citation>
    <scope>NUCLEOTIDE SEQUENCE</scope>
    <source>
        <strain evidence="6">S10</strain>
    </source>
</reference>
<evidence type="ECO:0000313" key="6">
    <source>
        <dbReference type="EMBL" id="KAJ7972876.1"/>
    </source>
</evidence>
<keyword evidence="7" id="KW-1185">Reference proteome</keyword>
<feature type="region of interest" description="Disordered" evidence="4">
    <location>
        <begin position="1"/>
        <end position="33"/>
    </location>
</feature>
<dbReference type="InterPro" id="IPR051579">
    <property type="entry name" value="DDR_Transcriptional_Reg"/>
</dbReference>
<evidence type="ECO:0000313" key="7">
    <source>
        <dbReference type="Proteomes" id="UP001163823"/>
    </source>
</evidence>
<evidence type="ECO:0000256" key="1">
    <source>
        <dbReference type="ARBA" id="ARBA00004123"/>
    </source>
</evidence>
<comment type="subcellular location">
    <subcellularLocation>
        <location evidence="1">Nucleus</location>
    </subcellularLocation>
</comment>
<dbReference type="PANTHER" id="PTHR23196">
    <property type="entry name" value="PAX TRANSCRIPTION ACTIVATION DOMAIN INTERACTING PROTEIN"/>
    <property type="match status" value="1"/>
</dbReference>
<dbReference type="CDD" id="cd17744">
    <property type="entry name" value="BRCT_MDC1_rpt1"/>
    <property type="match status" value="1"/>
</dbReference>
<evidence type="ECO:0000256" key="4">
    <source>
        <dbReference type="SAM" id="MobiDB-lite"/>
    </source>
</evidence>
<dbReference type="EMBL" id="JARAOO010000004">
    <property type="protein sequence ID" value="KAJ7972876.1"/>
    <property type="molecule type" value="Genomic_DNA"/>
</dbReference>
<feature type="domain" description="BRCT" evidence="5">
    <location>
        <begin position="838"/>
        <end position="898"/>
    </location>
</feature>
<keyword evidence="2" id="KW-0227">DNA damage</keyword>
<sequence>MSDTVNTEAHCSNSLVHSLSSSSPSANVKDVNGDEYQDTLPLEDIQVLNSPLAETQVGNPYLDTEPIDDPDPVDDCRTGPMCEYEEVVLDSEDEEIRSKEVAIANGLLDDETCRIFKERSVDLQKKQLQPPCEQAEDMAVNSQYAAYVHKKCVAGDKVASVDDVGSDGKMLNYISSQEPGESTQAYALNFVDHYLSLNHMDLCQETHNSETVREKSPHVSGAKGPQRLAKKVKARTTYDEKGTFRWVGCDQNDQEVEISSKTKETSSSFGDFGQMFVERYQKKCNLGNQETSTTDNGCQKKVKNLNIHNDIVLPTCSNSRFPVKSSKEICEIAQGPGMTSKTDAINELDEQLEVTGQQLEASAIGNQTFDMFDIGFNTQIAAEAMEALAYGPPADSSYNDSSPRKSSKTQSVTKKAKSQNLSARNFSTGTSSLRHSENQELKPVLWTRRKVNKNKSSVEKQLICVRSADKNERSSLTIKQKESKGVTGRSFKEFVNNPYSSTCIEQISLEEGQTPGECVKISPQKSGGKLTRPKDRSGNHRERTRDRSSNHRESTNNVTEKEILTYRRKRKNLVADPITLDAKVKRPRSSFRSSRNKMSNKQVQANPLLAASNISFKLDFLNYPRGPRAKRARRNVQSYPNGVANLCTQFVIADGKESSAHPSRVQRSVEAYNSTKKKAHFLSLLSLSSDVDTDRCLLWKNPVEPRVCKDLGRTRSTMQVGELQDINTSSVASGAIGVPLDKNVEQSGSETTSTFGYTEGKKVSNYNYRCHGYHKRPRNQNLPKSSFLKELISLGVPESRSYLTWKDLRQRRDMAYVRILFSQHLDDNIIKQQKKILARLNISIASCSSEATHFVADKFARTRNMLETMALGKLVVTHLWLECCGQANCLIDEKNYILRDAKKEKEIGFSMPVSLSCARQQPLLKGKRILITPNVKPDKEMIASLIVAVHGQVVDESHISACKNGKISDDLLILSCEEDHGICQPFLEEGAAVYSSELLLNGIVIQKLEFKRHQLFINQVNQKCSGTWSSNTGKWVGKVYRRRQTRIQNN</sequence>
<dbReference type="PROSITE" id="PS50172">
    <property type="entry name" value="BRCT"/>
    <property type="match status" value="1"/>
</dbReference>
<comment type="caution">
    <text evidence="6">The sequence shown here is derived from an EMBL/GenBank/DDBJ whole genome shotgun (WGS) entry which is preliminary data.</text>
</comment>
<proteinExistence type="predicted"/>
<dbReference type="GO" id="GO:0005634">
    <property type="term" value="C:nucleus"/>
    <property type="evidence" value="ECO:0007669"/>
    <property type="project" value="UniProtKB-SubCell"/>
</dbReference>
<dbReference type="InterPro" id="IPR001357">
    <property type="entry name" value="BRCT_dom"/>
</dbReference>
<gene>
    <name evidence="6" type="ORF">O6P43_010698</name>
</gene>
<dbReference type="SUPFAM" id="SSF52113">
    <property type="entry name" value="BRCT domain"/>
    <property type="match status" value="1"/>
</dbReference>